<name>A0A914YPE5_9BILA</name>
<proteinExistence type="predicted"/>
<protein>
    <submittedName>
        <fullName evidence="3">Uncharacterized protein</fullName>
    </submittedName>
</protein>
<dbReference type="AlphaFoldDB" id="A0A914YPE5"/>
<sequence length="90" mass="10481">MPPREIDELKWYQLKTDNVTTEMILEKMKDTALKAEMSNLNFSKTYSSPPNNFKRPPTTAFQNTTNSYQNQNTTPRFPFHVGVTNCYDDP</sequence>
<reference evidence="3" key="1">
    <citation type="submission" date="2022-11" db="UniProtKB">
        <authorList>
            <consortium name="WormBaseParasite"/>
        </authorList>
    </citation>
    <scope>IDENTIFICATION</scope>
</reference>
<keyword evidence="2" id="KW-1185">Reference proteome</keyword>
<accession>A0A914YPE5</accession>
<organism evidence="2 3">
    <name type="scientific">Panagrolaimus superbus</name>
    <dbReference type="NCBI Taxonomy" id="310955"/>
    <lineage>
        <taxon>Eukaryota</taxon>
        <taxon>Metazoa</taxon>
        <taxon>Ecdysozoa</taxon>
        <taxon>Nematoda</taxon>
        <taxon>Chromadorea</taxon>
        <taxon>Rhabditida</taxon>
        <taxon>Tylenchina</taxon>
        <taxon>Panagrolaimomorpha</taxon>
        <taxon>Panagrolaimoidea</taxon>
        <taxon>Panagrolaimidae</taxon>
        <taxon>Panagrolaimus</taxon>
    </lineage>
</organism>
<feature type="compositionally biased region" description="Low complexity" evidence="1">
    <location>
        <begin position="62"/>
        <end position="74"/>
    </location>
</feature>
<evidence type="ECO:0000313" key="3">
    <source>
        <dbReference type="WBParaSite" id="PSU_v2.g19228.t1"/>
    </source>
</evidence>
<evidence type="ECO:0000256" key="1">
    <source>
        <dbReference type="SAM" id="MobiDB-lite"/>
    </source>
</evidence>
<feature type="region of interest" description="Disordered" evidence="1">
    <location>
        <begin position="44"/>
        <end position="76"/>
    </location>
</feature>
<evidence type="ECO:0000313" key="2">
    <source>
        <dbReference type="Proteomes" id="UP000887577"/>
    </source>
</evidence>
<dbReference type="WBParaSite" id="PSU_v2.g19228.t1">
    <property type="protein sequence ID" value="PSU_v2.g19228.t1"/>
    <property type="gene ID" value="PSU_v2.g19228"/>
</dbReference>
<dbReference type="Proteomes" id="UP000887577">
    <property type="component" value="Unplaced"/>
</dbReference>